<dbReference type="Proteomes" id="UP000053989">
    <property type="component" value="Unassembled WGS sequence"/>
</dbReference>
<reference evidence="3" key="2">
    <citation type="submission" date="2015-01" db="EMBL/GenBank/DDBJ databases">
        <title>Evolutionary Origins and Diversification of the Mycorrhizal Mutualists.</title>
        <authorList>
            <consortium name="DOE Joint Genome Institute"/>
            <consortium name="Mycorrhizal Genomics Consortium"/>
            <person name="Kohler A."/>
            <person name="Kuo A."/>
            <person name="Nagy L.G."/>
            <person name="Floudas D."/>
            <person name="Copeland A."/>
            <person name="Barry K.W."/>
            <person name="Cichocki N."/>
            <person name="Veneault-Fourrey C."/>
            <person name="LaButti K."/>
            <person name="Lindquist E.A."/>
            <person name="Lipzen A."/>
            <person name="Lundell T."/>
            <person name="Morin E."/>
            <person name="Murat C."/>
            <person name="Riley R."/>
            <person name="Ohm R."/>
            <person name="Sun H."/>
            <person name="Tunlid A."/>
            <person name="Henrissat B."/>
            <person name="Grigoriev I.V."/>
            <person name="Hibbett D.S."/>
            <person name="Martin F."/>
        </authorList>
    </citation>
    <scope>NUCLEOTIDE SEQUENCE [LARGE SCALE GENOMIC DNA]</scope>
    <source>
        <strain evidence="3">Foug A</strain>
    </source>
</reference>
<keyword evidence="1" id="KW-0812">Transmembrane</keyword>
<dbReference type="AlphaFoldDB" id="A0A0C3DAV1"/>
<dbReference type="InParanoid" id="A0A0C3DAV1"/>
<keyword evidence="1" id="KW-0472">Membrane</keyword>
<name>A0A0C3DAV1_9AGAM</name>
<dbReference type="EMBL" id="KN822179">
    <property type="protein sequence ID" value="KIM53514.1"/>
    <property type="molecule type" value="Genomic_DNA"/>
</dbReference>
<protein>
    <submittedName>
        <fullName evidence="2">Uncharacterized protein</fullName>
    </submittedName>
</protein>
<organism evidence="2 3">
    <name type="scientific">Scleroderma citrinum Foug A</name>
    <dbReference type="NCBI Taxonomy" id="1036808"/>
    <lineage>
        <taxon>Eukaryota</taxon>
        <taxon>Fungi</taxon>
        <taxon>Dikarya</taxon>
        <taxon>Basidiomycota</taxon>
        <taxon>Agaricomycotina</taxon>
        <taxon>Agaricomycetes</taxon>
        <taxon>Agaricomycetidae</taxon>
        <taxon>Boletales</taxon>
        <taxon>Sclerodermatineae</taxon>
        <taxon>Sclerodermataceae</taxon>
        <taxon>Scleroderma</taxon>
    </lineage>
</organism>
<gene>
    <name evidence="2" type="ORF">SCLCIDRAFT_434203</name>
</gene>
<dbReference type="HOGENOM" id="CLU_2147344_0_0_1"/>
<sequence>MLCLSIDERMYSQLSNRHGPVPHMPGSGRGLWMVVFHSFVSHSSHNICQPLVNAFGVISHALLCIPSPHVSLYEPKNDIEMVSPCGLYAASGVLLAGISFLAILHIIWTWFT</sequence>
<proteinExistence type="predicted"/>
<keyword evidence="1" id="KW-1133">Transmembrane helix</keyword>
<feature type="transmembrane region" description="Helical" evidence="1">
    <location>
        <begin position="86"/>
        <end position="111"/>
    </location>
</feature>
<evidence type="ECO:0000256" key="1">
    <source>
        <dbReference type="SAM" id="Phobius"/>
    </source>
</evidence>
<keyword evidence="3" id="KW-1185">Reference proteome</keyword>
<accession>A0A0C3DAV1</accession>
<evidence type="ECO:0000313" key="3">
    <source>
        <dbReference type="Proteomes" id="UP000053989"/>
    </source>
</evidence>
<evidence type="ECO:0000313" key="2">
    <source>
        <dbReference type="EMBL" id="KIM53514.1"/>
    </source>
</evidence>
<reference evidence="2 3" key="1">
    <citation type="submission" date="2014-04" db="EMBL/GenBank/DDBJ databases">
        <authorList>
            <consortium name="DOE Joint Genome Institute"/>
            <person name="Kuo A."/>
            <person name="Kohler A."/>
            <person name="Nagy L.G."/>
            <person name="Floudas D."/>
            <person name="Copeland A."/>
            <person name="Barry K.W."/>
            <person name="Cichocki N."/>
            <person name="Veneault-Fourrey C."/>
            <person name="LaButti K."/>
            <person name="Lindquist E.A."/>
            <person name="Lipzen A."/>
            <person name="Lundell T."/>
            <person name="Morin E."/>
            <person name="Murat C."/>
            <person name="Sun H."/>
            <person name="Tunlid A."/>
            <person name="Henrissat B."/>
            <person name="Grigoriev I.V."/>
            <person name="Hibbett D.S."/>
            <person name="Martin F."/>
            <person name="Nordberg H.P."/>
            <person name="Cantor M.N."/>
            <person name="Hua S.X."/>
        </authorList>
    </citation>
    <scope>NUCLEOTIDE SEQUENCE [LARGE SCALE GENOMIC DNA]</scope>
    <source>
        <strain evidence="2 3">Foug A</strain>
    </source>
</reference>